<comment type="similarity">
    <text evidence="2">Belongs to the SusD family.</text>
</comment>
<evidence type="ECO:0000256" key="2">
    <source>
        <dbReference type="ARBA" id="ARBA00006275"/>
    </source>
</evidence>
<evidence type="ECO:0000256" key="6">
    <source>
        <dbReference type="SAM" id="SignalP"/>
    </source>
</evidence>
<keyword evidence="3 6" id="KW-0732">Signal</keyword>
<proteinExistence type="inferred from homology"/>
<feature type="signal peptide" evidence="6">
    <location>
        <begin position="1"/>
        <end position="21"/>
    </location>
</feature>
<dbReference type="RefSeq" id="WP_122143697.1">
    <property type="nucleotide sequence ID" value="NZ_JAFKPL010000047.1"/>
</dbReference>
<dbReference type="GO" id="GO:0009279">
    <property type="term" value="C:cell outer membrane"/>
    <property type="evidence" value="ECO:0007669"/>
    <property type="project" value="UniProtKB-SubCell"/>
</dbReference>
<protein>
    <submittedName>
        <fullName evidence="9">RagB/SusD family nutrient uptake outer membrane protein</fullName>
    </submittedName>
</protein>
<comment type="subcellular location">
    <subcellularLocation>
        <location evidence="1">Cell outer membrane</location>
    </subcellularLocation>
</comment>
<dbReference type="InterPro" id="IPR033985">
    <property type="entry name" value="SusD-like_N"/>
</dbReference>
<dbReference type="Pfam" id="PF14322">
    <property type="entry name" value="SusD-like_3"/>
    <property type="match status" value="1"/>
</dbReference>
<evidence type="ECO:0000313" key="10">
    <source>
        <dbReference type="Proteomes" id="UP000286270"/>
    </source>
</evidence>
<evidence type="ECO:0000256" key="1">
    <source>
        <dbReference type="ARBA" id="ARBA00004442"/>
    </source>
</evidence>
<gene>
    <name evidence="9" type="ORF">DWW08_23155</name>
</gene>
<reference evidence="9 10" key="1">
    <citation type="submission" date="2018-08" db="EMBL/GenBank/DDBJ databases">
        <title>A genome reference for cultivated species of the human gut microbiota.</title>
        <authorList>
            <person name="Zou Y."/>
            <person name="Xue W."/>
            <person name="Luo G."/>
        </authorList>
    </citation>
    <scope>NUCLEOTIDE SEQUENCE [LARGE SCALE GENOMIC DNA]</scope>
    <source>
        <strain evidence="9 10">AF14-26</strain>
    </source>
</reference>
<dbReference type="Proteomes" id="UP000286270">
    <property type="component" value="Unassembled WGS sequence"/>
</dbReference>
<sequence length="538" mass="61130">MKNIKSIIISGVLLATSGLMTTSCSDLLDLSPIDYYGSGSYWTTEAQVTGYMDGIHKHIRDVAGQHIFTFGEMRGGIYKSGNASDGNALNGGSIILQNFDKDNTGVTNFGGHYGRLANLNLFIDRVSKADYVDEAKKRFYLGQAYGLRAFIYFELYRIYGGVPLRLDVEVIDGVLDPNKLYMARATPKQVMTQIKKDLDLSIEYFGNITNFDPYNRGKKVYWSKAATECLMGEVYLWTSKVTTGDNEANIADLQIAKSHLENVANNYGLKLLDNFANVFEAKSHKGNDEIIFAIRYAEGEATNGNNNYVYMNQGEIDKAGYRADGSKWDDPFDAKKGGAQWYEYIPELFQLFDVKDTRRDATFMASYKKDSENNLALWGTHVCKNIGYINAEGNRVYCGDYVFYRLPWVYLSLAEIANMEGDNANVEKYVNLVRKRAYAENWDENIYAYKAGDFTQNELAVLHEKDKEFVQEGQRWWDVLRMTLTKGGKHLVFCKEANLKNNGQPILNEVTEAYKVLWPIEQKMLDKDPEIKQTPGYK</sequence>
<dbReference type="SUPFAM" id="SSF48452">
    <property type="entry name" value="TPR-like"/>
    <property type="match status" value="1"/>
</dbReference>
<dbReference type="InterPro" id="IPR011990">
    <property type="entry name" value="TPR-like_helical_dom_sf"/>
</dbReference>
<feature type="domain" description="SusD-like N-terminal" evidence="8">
    <location>
        <begin position="94"/>
        <end position="216"/>
    </location>
</feature>
<name>A0A412XPU1_BACFG</name>
<comment type="caution">
    <text evidence="9">The sequence shown here is derived from an EMBL/GenBank/DDBJ whole genome shotgun (WGS) entry which is preliminary data.</text>
</comment>
<dbReference type="PROSITE" id="PS51257">
    <property type="entry name" value="PROKAR_LIPOPROTEIN"/>
    <property type="match status" value="1"/>
</dbReference>
<keyword evidence="4" id="KW-0472">Membrane</keyword>
<evidence type="ECO:0000256" key="5">
    <source>
        <dbReference type="ARBA" id="ARBA00023237"/>
    </source>
</evidence>
<dbReference type="Pfam" id="PF07980">
    <property type="entry name" value="SusD_RagB"/>
    <property type="match status" value="1"/>
</dbReference>
<dbReference type="AlphaFoldDB" id="A0A412XPU1"/>
<feature type="chain" id="PRO_5019401693" evidence="6">
    <location>
        <begin position="22"/>
        <end position="538"/>
    </location>
</feature>
<evidence type="ECO:0000313" key="9">
    <source>
        <dbReference type="EMBL" id="RGV47183.1"/>
    </source>
</evidence>
<evidence type="ECO:0000256" key="3">
    <source>
        <dbReference type="ARBA" id="ARBA00022729"/>
    </source>
</evidence>
<feature type="domain" description="RagB/SusD" evidence="7">
    <location>
        <begin position="399"/>
        <end position="537"/>
    </location>
</feature>
<dbReference type="Gene3D" id="1.25.40.390">
    <property type="match status" value="1"/>
</dbReference>
<dbReference type="InterPro" id="IPR012944">
    <property type="entry name" value="SusD_RagB_dom"/>
</dbReference>
<evidence type="ECO:0000256" key="4">
    <source>
        <dbReference type="ARBA" id="ARBA00023136"/>
    </source>
</evidence>
<evidence type="ECO:0000259" key="8">
    <source>
        <dbReference type="Pfam" id="PF14322"/>
    </source>
</evidence>
<organism evidence="9 10">
    <name type="scientific">Bacteroides fragilis</name>
    <dbReference type="NCBI Taxonomy" id="817"/>
    <lineage>
        <taxon>Bacteria</taxon>
        <taxon>Pseudomonadati</taxon>
        <taxon>Bacteroidota</taxon>
        <taxon>Bacteroidia</taxon>
        <taxon>Bacteroidales</taxon>
        <taxon>Bacteroidaceae</taxon>
        <taxon>Bacteroides</taxon>
    </lineage>
</organism>
<dbReference type="EMBL" id="QRZH01000040">
    <property type="protein sequence ID" value="RGV47183.1"/>
    <property type="molecule type" value="Genomic_DNA"/>
</dbReference>
<keyword evidence="5" id="KW-0998">Cell outer membrane</keyword>
<accession>A0A412XPU1</accession>
<evidence type="ECO:0000259" key="7">
    <source>
        <dbReference type="Pfam" id="PF07980"/>
    </source>
</evidence>